<dbReference type="EMBL" id="NAJM01000003">
    <property type="protein sequence ID" value="RVX75124.1"/>
    <property type="molecule type" value="Genomic_DNA"/>
</dbReference>
<dbReference type="OrthoDB" id="5072at2759"/>
<evidence type="ECO:0000256" key="5">
    <source>
        <dbReference type="PIRNR" id="PIRNR017302"/>
    </source>
</evidence>
<evidence type="ECO:0000256" key="3">
    <source>
        <dbReference type="ARBA" id="ARBA00022517"/>
    </source>
</evidence>
<dbReference type="PANTHER" id="PTHR14211:SF7">
    <property type="entry name" value="RIBOSOME BIOGENESIS PROTEIN NOP53"/>
    <property type="match status" value="1"/>
</dbReference>
<feature type="compositionally biased region" description="Basic and acidic residues" evidence="6">
    <location>
        <begin position="110"/>
        <end position="121"/>
    </location>
</feature>
<dbReference type="GO" id="GO:0006364">
    <property type="term" value="P:rRNA processing"/>
    <property type="evidence" value="ECO:0007669"/>
    <property type="project" value="TreeGrafter"/>
</dbReference>
<dbReference type="GO" id="GO:0008097">
    <property type="term" value="F:5S rRNA binding"/>
    <property type="evidence" value="ECO:0007669"/>
    <property type="project" value="TreeGrafter"/>
</dbReference>
<dbReference type="InterPro" id="IPR011687">
    <property type="entry name" value="Nop53/GLTSCR2"/>
</dbReference>
<organism evidence="7 8">
    <name type="scientific">Exophiala mesophila</name>
    <name type="common">Black yeast-like fungus</name>
    <dbReference type="NCBI Taxonomy" id="212818"/>
    <lineage>
        <taxon>Eukaryota</taxon>
        <taxon>Fungi</taxon>
        <taxon>Dikarya</taxon>
        <taxon>Ascomycota</taxon>
        <taxon>Pezizomycotina</taxon>
        <taxon>Eurotiomycetes</taxon>
        <taxon>Chaetothyriomycetidae</taxon>
        <taxon>Chaetothyriales</taxon>
        <taxon>Herpotrichiellaceae</taxon>
        <taxon>Exophiala</taxon>
    </lineage>
</organism>
<feature type="compositionally biased region" description="Basic residues" evidence="6">
    <location>
        <begin position="13"/>
        <end position="23"/>
    </location>
</feature>
<evidence type="ECO:0000256" key="2">
    <source>
        <dbReference type="ARBA" id="ARBA00018339"/>
    </source>
</evidence>
<comment type="similarity">
    <text evidence="1 5">Belongs to the NOP53 family.</text>
</comment>
<evidence type="ECO:0000256" key="4">
    <source>
        <dbReference type="ARBA" id="ARBA00023242"/>
    </source>
</evidence>
<feature type="region of interest" description="Disordered" evidence="6">
    <location>
        <begin position="157"/>
        <end position="207"/>
    </location>
</feature>
<evidence type="ECO:0000256" key="1">
    <source>
        <dbReference type="ARBA" id="ARBA00008838"/>
    </source>
</evidence>
<keyword evidence="4 5" id="KW-0539">Nucleus</keyword>
<dbReference type="VEuPathDB" id="FungiDB:PV10_04602"/>
<dbReference type="AlphaFoldDB" id="A0A438NHC3"/>
<comment type="function">
    <text evidence="5">May play a role in ribosome biogenesis.</text>
</comment>
<comment type="caution">
    <text evidence="7">The sequence shown here is derived from an EMBL/GenBank/DDBJ whole genome shotgun (WGS) entry which is preliminary data.</text>
</comment>
<feature type="region of interest" description="Disordered" evidence="6">
    <location>
        <begin position="87"/>
        <end position="121"/>
    </location>
</feature>
<dbReference type="Pfam" id="PF07767">
    <property type="entry name" value="Nop53"/>
    <property type="match status" value="1"/>
</dbReference>
<feature type="region of interest" description="Disordered" evidence="6">
    <location>
        <begin position="1"/>
        <end position="24"/>
    </location>
</feature>
<feature type="region of interest" description="Disordered" evidence="6">
    <location>
        <begin position="269"/>
        <end position="296"/>
    </location>
</feature>
<dbReference type="PANTHER" id="PTHR14211">
    <property type="entry name" value="GLIOMA SUPPRESSOR CANDIDATE REGION GENE 2"/>
    <property type="match status" value="1"/>
</dbReference>
<comment type="subcellular location">
    <subcellularLocation>
        <location evidence="5">Nucleus</location>
        <location evidence="5">Nucleolus</location>
    </subcellularLocation>
    <subcellularLocation>
        <location evidence="5">Nucleus</location>
        <location evidence="5">Nucleoplasm</location>
    </subcellularLocation>
</comment>
<accession>A0A438NHC3</accession>
<dbReference type="GO" id="GO:0005730">
    <property type="term" value="C:nucleolus"/>
    <property type="evidence" value="ECO:0007669"/>
    <property type="project" value="UniProtKB-SubCell"/>
</dbReference>
<gene>
    <name evidence="7" type="ORF">B0A52_01401</name>
</gene>
<dbReference type="PIRSF" id="PIRSF017302">
    <property type="entry name" value="Gltscr2"/>
    <property type="match status" value="1"/>
</dbReference>
<protein>
    <recommendedName>
        <fullName evidence="2 5">Ribosome biogenesis protein NOP53</fullName>
    </recommendedName>
</protein>
<proteinExistence type="inferred from homology"/>
<sequence length="429" mass="48314">MASSTGPPQQHKQPSRKGKKAWRKNVDITQVQQGLDQLREEIIQGGPIAERPSEELFALDTKGSEDIKKKYKLHKPLKVDEILSRRSAVPAVDSRKRHSSGVTDGVIEPSSKRQKPDWVSKKEVQRLKAGLNVTSRLDTDNIEEDVSGFDLWDAPASDPAAQAPSSDLIPKPRAKVAPRTLSRPPIALTASGRPVQPVPQPGAGTSYNPAYEDWDELITKEGEKEVNAERLRLEKAQAAAEREARVAALAALPETNTAEDESAWEGFETEDDEAQTLRKKRPQRKTISQRNKIKRRKLAEQLAKHEKRMGDKQKQTEEMIMALIKQGENQELSDVLANQQEADDGDGRVLRRRRLGNTTIPEKALELVLPDELQESLRRLKPEGNLLSDRFRNLLVNGKLETRKANVQHKRAQKKLTTKWSHKDFTIKV</sequence>
<feature type="compositionally biased region" description="Low complexity" evidence="6">
    <location>
        <begin position="157"/>
        <end position="167"/>
    </location>
</feature>
<name>A0A438NHC3_EXOME</name>
<feature type="compositionally biased region" description="Polar residues" evidence="6">
    <location>
        <begin position="1"/>
        <end position="12"/>
    </location>
</feature>
<reference evidence="7 8" key="1">
    <citation type="submission" date="2017-03" db="EMBL/GenBank/DDBJ databases">
        <title>Genomes of endolithic fungi from Antarctica.</title>
        <authorList>
            <person name="Coleine C."/>
            <person name="Masonjones S."/>
            <person name="Stajich J.E."/>
        </authorList>
    </citation>
    <scope>NUCLEOTIDE SEQUENCE [LARGE SCALE GENOMIC DNA]</scope>
    <source>
        <strain evidence="7 8">CCFEE 6314</strain>
    </source>
</reference>
<keyword evidence="3 5" id="KW-0690">Ribosome biogenesis</keyword>
<evidence type="ECO:0000256" key="6">
    <source>
        <dbReference type="SAM" id="MobiDB-lite"/>
    </source>
</evidence>
<evidence type="ECO:0000313" key="7">
    <source>
        <dbReference type="EMBL" id="RVX75124.1"/>
    </source>
</evidence>
<dbReference type="GO" id="GO:0000027">
    <property type="term" value="P:ribosomal large subunit assembly"/>
    <property type="evidence" value="ECO:0007669"/>
    <property type="project" value="UniProtKB-UniRule"/>
</dbReference>
<dbReference type="GO" id="GO:0005654">
    <property type="term" value="C:nucleoplasm"/>
    <property type="evidence" value="ECO:0007669"/>
    <property type="project" value="UniProtKB-SubCell"/>
</dbReference>
<evidence type="ECO:0000313" key="8">
    <source>
        <dbReference type="Proteomes" id="UP000288859"/>
    </source>
</evidence>
<dbReference type="Proteomes" id="UP000288859">
    <property type="component" value="Unassembled WGS sequence"/>
</dbReference>